<dbReference type="NCBIfam" id="TIGR00021">
    <property type="entry name" value="rpiA"/>
    <property type="match status" value="1"/>
</dbReference>
<proteinExistence type="inferred from homology"/>
<organism evidence="6 7">
    <name type="scientific">Hirundo rustica rustica</name>
    <dbReference type="NCBI Taxonomy" id="333673"/>
    <lineage>
        <taxon>Eukaryota</taxon>
        <taxon>Metazoa</taxon>
        <taxon>Chordata</taxon>
        <taxon>Craniata</taxon>
        <taxon>Vertebrata</taxon>
        <taxon>Euteleostomi</taxon>
        <taxon>Archelosauria</taxon>
        <taxon>Archosauria</taxon>
        <taxon>Dinosauria</taxon>
        <taxon>Saurischia</taxon>
        <taxon>Theropoda</taxon>
        <taxon>Coelurosauria</taxon>
        <taxon>Aves</taxon>
        <taxon>Neognathae</taxon>
        <taxon>Neoaves</taxon>
        <taxon>Telluraves</taxon>
        <taxon>Australaves</taxon>
        <taxon>Passeriformes</taxon>
        <taxon>Sylvioidea</taxon>
        <taxon>Hirundinidae</taxon>
        <taxon>Hirundo</taxon>
    </lineage>
</organism>
<dbReference type="SUPFAM" id="SSF100950">
    <property type="entry name" value="NagB/RpiA/CoA transferase-like"/>
    <property type="match status" value="1"/>
</dbReference>
<dbReference type="CDD" id="cd01398">
    <property type="entry name" value="RPI_A"/>
    <property type="match status" value="1"/>
</dbReference>
<protein>
    <recommendedName>
        <fullName evidence="3">ribose-5-phosphate isomerase</fullName>
        <ecNumber evidence="3">5.3.1.6</ecNumber>
    </recommendedName>
    <alternativeName>
        <fullName evidence="5">Phosphoriboisomerase</fullName>
    </alternativeName>
</protein>
<dbReference type="GO" id="GO:0006014">
    <property type="term" value="P:D-ribose metabolic process"/>
    <property type="evidence" value="ECO:0007669"/>
    <property type="project" value="TreeGrafter"/>
</dbReference>
<dbReference type="EMBL" id="QRBI01000105">
    <property type="protein sequence ID" value="RMC14477.1"/>
    <property type="molecule type" value="Genomic_DNA"/>
</dbReference>
<evidence type="ECO:0000256" key="3">
    <source>
        <dbReference type="ARBA" id="ARBA00011959"/>
    </source>
</evidence>
<dbReference type="GO" id="GO:0005737">
    <property type="term" value="C:cytoplasm"/>
    <property type="evidence" value="ECO:0007669"/>
    <property type="project" value="TreeGrafter"/>
</dbReference>
<dbReference type="Gene3D" id="3.30.70.260">
    <property type="match status" value="1"/>
</dbReference>
<name>A0A3M0L5C7_HIRRU</name>
<dbReference type="AlphaFoldDB" id="A0A3M0L5C7"/>
<comment type="caution">
    <text evidence="6">The sequence shown here is derived from an EMBL/GenBank/DDBJ whole genome shotgun (WGS) entry which is preliminary data.</text>
</comment>
<dbReference type="Proteomes" id="UP000269221">
    <property type="component" value="Unassembled WGS sequence"/>
</dbReference>
<dbReference type="UniPathway" id="UPA00115">
    <property type="reaction ID" value="UER00412"/>
</dbReference>
<evidence type="ECO:0000256" key="5">
    <source>
        <dbReference type="ARBA" id="ARBA00029734"/>
    </source>
</evidence>
<dbReference type="NCBIfam" id="NF001924">
    <property type="entry name" value="PRK00702.1"/>
    <property type="match status" value="1"/>
</dbReference>
<dbReference type="InterPro" id="IPR037171">
    <property type="entry name" value="NagB/RpiA_transferase-like"/>
</dbReference>
<sequence length="301" mass="33197">MAEEAKKRAAFAAVDKHVQGEKCSQGLNQPLECQIGLELPEVWHSLIWKINGYSHTGFISRQAFRNSSGEIGGTQLLQEAFPPYRNEGKEKKLPLPGSKQVFGNTAERVKEENLTIVCIPTSFQARQLILQNGLTLSDLDRNPELDVAIDGADEVDSDLNLIKGGGGCLTQEKIVAGFAKCFIVIADYRKKSDSLGEQWKKGVPIEVIPMAYVPVTRALTKKFGGVAELRMAVNKAGPVVTDNGNFILDWKFDKVHDWREVNSAIKMIPGVVETGLFIDMAEVVYFGMEDGSVSLREKQPC</sequence>
<dbReference type="STRING" id="333673.A0A3M0L5C7"/>
<dbReference type="Gene3D" id="3.40.50.1360">
    <property type="match status" value="1"/>
</dbReference>
<comment type="pathway">
    <text evidence="1">Carbohydrate degradation; pentose phosphate pathway; D-ribose 5-phosphate from D-ribulose 5-phosphate (non-oxidative stage): step 1/1.</text>
</comment>
<evidence type="ECO:0000256" key="1">
    <source>
        <dbReference type="ARBA" id="ARBA00004988"/>
    </source>
</evidence>
<comment type="similarity">
    <text evidence="2">Belongs to the ribose 5-phosphate isomerase family.</text>
</comment>
<dbReference type="OrthoDB" id="1555531at2759"/>
<evidence type="ECO:0000313" key="7">
    <source>
        <dbReference type="Proteomes" id="UP000269221"/>
    </source>
</evidence>
<dbReference type="InterPro" id="IPR004788">
    <property type="entry name" value="Ribose5P_isomerase_type_A"/>
</dbReference>
<evidence type="ECO:0000256" key="4">
    <source>
        <dbReference type="ARBA" id="ARBA00023235"/>
    </source>
</evidence>
<dbReference type="PANTHER" id="PTHR11934:SF0">
    <property type="entry name" value="RIBOSE-5-PHOSPHATE ISOMERASE"/>
    <property type="match status" value="1"/>
</dbReference>
<evidence type="ECO:0000313" key="6">
    <source>
        <dbReference type="EMBL" id="RMC14477.1"/>
    </source>
</evidence>
<dbReference type="SUPFAM" id="SSF75445">
    <property type="entry name" value="D-ribose-5-phosphate isomerase (RpiA), lid domain"/>
    <property type="match status" value="1"/>
</dbReference>
<reference evidence="6 7" key="1">
    <citation type="submission" date="2018-07" db="EMBL/GenBank/DDBJ databases">
        <title>A high quality draft genome assembly of the barn swallow (H. rustica rustica).</title>
        <authorList>
            <person name="Formenti G."/>
            <person name="Chiara M."/>
            <person name="Poveda L."/>
            <person name="Francoijs K.-J."/>
            <person name="Bonisoli-Alquati A."/>
            <person name="Canova L."/>
            <person name="Gianfranceschi L."/>
            <person name="Horner D.S."/>
            <person name="Saino N."/>
        </authorList>
    </citation>
    <scope>NUCLEOTIDE SEQUENCE [LARGE SCALE GENOMIC DNA]</scope>
    <source>
        <strain evidence="6">Chelidonia</strain>
        <tissue evidence="6">Blood</tissue>
    </source>
</reference>
<evidence type="ECO:0000256" key="2">
    <source>
        <dbReference type="ARBA" id="ARBA00008088"/>
    </source>
</evidence>
<dbReference type="FunFam" id="3.30.70.260:FF:000018">
    <property type="entry name" value="Ribose-5-phosphate isomerase A"/>
    <property type="match status" value="1"/>
</dbReference>
<keyword evidence="7" id="KW-1185">Reference proteome</keyword>
<accession>A0A3M0L5C7</accession>
<dbReference type="PANTHER" id="PTHR11934">
    <property type="entry name" value="RIBOSE-5-PHOSPHATE ISOMERASE"/>
    <property type="match status" value="1"/>
</dbReference>
<dbReference type="GO" id="GO:0009052">
    <property type="term" value="P:pentose-phosphate shunt, non-oxidative branch"/>
    <property type="evidence" value="ECO:0007669"/>
    <property type="project" value="InterPro"/>
</dbReference>
<dbReference type="GO" id="GO:0004751">
    <property type="term" value="F:ribose-5-phosphate isomerase activity"/>
    <property type="evidence" value="ECO:0007669"/>
    <property type="project" value="UniProtKB-EC"/>
</dbReference>
<dbReference type="EC" id="5.3.1.6" evidence="3"/>
<keyword evidence="4" id="KW-0413">Isomerase</keyword>
<dbReference type="Pfam" id="PF06026">
    <property type="entry name" value="Rib_5-P_isom_A"/>
    <property type="match status" value="1"/>
</dbReference>
<gene>
    <name evidence="6" type="ORF">DUI87_09573</name>
</gene>